<sequence length="170" mass="19769">MYRLLGLIMILTVASGCAYQQAVNNLEPDEQNAFRAYRKVIKSSQARAYLSKPGPAERSAYLREIGAQQRFDALTEQDRESVLNGYIRKGMSAAALRFLWGPPLDIEGPSGQWEYWVYRGQYRDLLDRGNTYIDNTRVRVHLVEGQVEWWFEDEFDVHEDAGDLDHKRRH</sequence>
<gene>
    <name evidence="2" type="ORF">ETSY2_37435</name>
</gene>
<evidence type="ECO:0000313" key="2">
    <source>
        <dbReference type="EMBL" id="ETX01329.1"/>
    </source>
</evidence>
<feature type="signal peptide" evidence="1">
    <location>
        <begin position="1"/>
        <end position="22"/>
    </location>
</feature>
<comment type="caution">
    <text evidence="2">The sequence shown here is derived from an EMBL/GenBank/DDBJ whole genome shotgun (WGS) entry which is preliminary data.</text>
</comment>
<reference evidence="2 3" key="1">
    <citation type="journal article" date="2014" name="Nature">
        <title>An environmental bacterial taxon with a large and distinct metabolic repertoire.</title>
        <authorList>
            <person name="Wilson M.C."/>
            <person name="Mori T."/>
            <person name="Ruckert C."/>
            <person name="Uria A.R."/>
            <person name="Helf M.J."/>
            <person name="Takada K."/>
            <person name="Gernert C."/>
            <person name="Steffens U.A."/>
            <person name="Heycke N."/>
            <person name="Schmitt S."/>
            <person name="Rinke C."/>
            <person name="Helfrich E.J."/>
            <person name="Brachmann A.O."/>
            <person name="Gurgui C."/>
            <person name="Wakimoto T."/>
            <person name="Kracht M."/>
            <person name="Crusemann M."/>
            <person name="Hentschel U."/>
            <person name="Abe I."/>
            <person name="Matsunaga S."/>
            <person name="Kalinowski J."/>
            <person name="Takeyama H."/>
            <person name="Piel J."/>
        </authorList>
    </citation>
    <scope>NUCLEOTIDE SEQUENCE [LARGE SCALE GENOMIC DNA]</scope>
    <source>
        <strain evidence="3">TSY2</strain>
    </source>
</reference>
<evidence type="ECO:0000313" key="3">
    <source>
        <dbReference type="Proteomes" id="UP000019140"/>
    </source>
</evidence>
<dbReference type="EMBL" id="AZHX01001632">
    <property type="protein sequence ID" value="ETX01329.1"/>
    <property type="molecule type" value="Genomic_DNA"/>
</dbReference>
<accession>W4LTG9</accession>
<evidence type="ECO:0008006" key="4">
    <source>
        <dbReference type="Google" id="ProtNLM"/>
    </source>
</evidence>
<name>W4LTG9_9BACT</name>
<dbReference type="HOGENOM" id="CLU_1567830_0_0_7"/>
<dbReference type="AlphaFoldDB" id="W4LTG9"/>
<feature type="chain" id="PRO_5004844654" description="Lipoprotein SmpA/OmlA domain-containing protein" evidence="1">
    <location>
        <begin position="23"/>
        <end position="170"/>
    </location>
</feature>
<proteinExistence type="predicted"/>
<protein>
    <recommendedName>
        <fullName evidence="4">Lipoprotein SmpA/OmlA domain-containing protein</fullName>
    </recommendedName>
</protein>
<keyword evidence="3" id="KW-1185">Reference proteome</keyword>
<organism evidence="2 3">
    <name type="scientific">Candidatus Entotheonella gemina</name>
    <dbReference type="NCBI Taxonomy" id="1429439"/>
    <lineage>
        <taxon>Bacteria</taxon>
        <taxon>Pseudomonadati</taxon>
        <taxon>Nitrospinota/Tectimicrobiota group</taxon>
        <taxon>Candidatus Tectimicrobiota</taxon>
        <taxon>Candidatus Entotheonellia</taxon>
        <taxon>Candidatus Entotheonellales</taxon>
        <taxon>Candidatus Entotheonellaceae</taxon>
        <taxon>Candidatus Entotheonella</taxon>
    </lineage>
</organism>
<evidence type="ECO:0000256" key="1">
    <source>
        <dbReference type="SAM" id="SignalP"/>
    </source>
</evidence>
<dbReference type="Proteomes" id="UP000019140">
    <property type="component" value="Unassembled WGS sequence"/>
</dbReference>
<keyword evidence="1" id="KW-0732">Signal</keyword>
<dbReference type="PROSITE" id="PS51257">
    <property type="entry name" value="PROKAR_LIPOPROTEIN"/>
    <property type="match status" value="1"/>
</dbReference>